<keyword evidence="5" id="KW-0444">Lipid biosynthesis</keyword>
<proteinExistence type="inferred from homology"/>
<sequence>MASATATTPTKKAPTMPPPEPPAVATKDIYLIQYNAFCCLGWAYILAIGIPSFVQSVITATASGTTVIDALKLAGGQLYFATPATAGLADETAPSLATMLTLVQSAAILEIVHAALGLVRSPVFVTMMQVGSRIVALHMINHSPTAQTHWGAALMILSWALVEVPRYLFYVAAIATGDATKGTPYPLFWLRYSLFAVLYPTGIAGELSVFFNSSKDSTFLSLLGTGNENIMYWYAMAFPIIYAPGALPMIMNMAGNRKRAFKNRFAKPPPPPRGLVWPVTEVKNGIEVRSSTPTSKEILAAAIGAVNPDLAQLVLKEKKWRFKYVKHLINMVEAQCKSPEDALKVANAGLDKAYSMFQFISKDGKTTTSFAEAMAAKNDTKFCTGYVKGELAPNPDKKVEIAYKGRQISGEELKAQVKKWVDYGTIEPSAGEAILKCAENPKWIDLRDQYFVLLGAGSAMGPFEVLMSLGANVIAIDLDRPQIFQRLIDITRKSSGSITFPMTKEQKDCKNDEEMYGCSGCNLFTETPLIRDWLVDLYPGKSFTVGSYAYLNGALHVQVSLAMDAICRDLCEKRKGMTSLAYLCTPTDLHLIPKDAHDSALANYKEFSKKPFCMLMKLLAGKKVLRKNVRDPVSGEGGDFYYVNGISVAQGPNYGKWNWTRNRVRLCLSSVAILTPSYYLFHPALAKRMQHWRAVIARSKGSIVSSNVAPSTSTVSVTQNRTFAWAYEGMPYFKPYEIFAPETSKSVMIAILFHDLNNPESVANPKTKLANPNQLFSYGAFHGGTWRCAYEIDSIGESSVLLYFSRVAAPYALAIGGIGIAFGAKYFGVV</sequence>
<evidence type="ECO:0000256" key="5">
    <source>
        <dbReference type="ARBA" id="ARBA00022516"/>
    </source>
</evidence>
<evidence type="ECO:0000256" key="12">
    <source>
        <dbReference type="ARBA" id="ARBA00023239"/>
    </source>
</evidence>
<comment type="catalytic activity">
    <reaction evidence="13">
        <text>a very-long-chain (3R)-3-hydroxyacyl-CoA = a very-long-chain (2E)-enoyl-CoA + H2O</text>
        <dbReference type="Rhea" id="RHEA:45812"/>
        <dbReference type="ChEBI" id="CHEBI:15377"/>
        <dbReference type="ChEBI" id="CHEBI:83728"/>
        <dbReference type="ChEBI" id="CHEBI:85440"/>
        <dbReference type="EC" id="4.2.1.134"/>
    </reaction>
</comment>
<dbReference type="PANTHER" id="PTHR11035">
    <property type="entry name" value="VERY-LONG-CHAIN (3R)-3-HYDROXYACYL-COA DEHYDRATASE"/>
    <property type="match status" value="1"/>
</dbReference>
<dbReference type="GO" id="GO:0102158">
    <property type="term" value="F:very-long-chain (3R)-3-hydroxyacyl-CoA dehydratase activity"/>
    <property type="evidence" value="ECO:0007669"/>
    <property type="project" value="UniProtKB-EC"/>
</dbReference>
<dbReference type="Pfam" id="PF04387">
    <property type="entry name" value="PTPLA"/>
    <property type="match status" value="1"/>
</dbReference>
<comment type="caution">
    <text evidence="16">The sequence shown here is derived from an EMBL/GenBank/DDBJ whole genome shotgun (WGS) entry which is preliminary data.</text>
</comment>
<keyword evidence="6 15" id="KW-0812">Transmembrane</keyword>
<comment type="subcellular location">
    <subcellularLocation>
        <location evidence="1">Membrane</location>
        <topology evidence="1">Multi-pass membrane protein</topology>
    </subcellularLocation>
</comment>
<dbReference type="GO" id="GO:0016020">
    <property type="term" value="C:membrane"/>
    <property type="evidence" value="ECO:0007669"/>
    <property type="project" value="UniProtKB-SubCell"/>
</dbReference>
<dbReference type="EMBL" id="JALLBG020000146">
    <property type="protein sequence ID" value="KAL3761870.1"/>
    <property type="molecule type" value="Genomic_DNA"/>
</dbReference>
<feature type="region of interest" description="Disordered" evidence="14">
    <location>
        <begin position="1"/>
        <end position="20"/>
    </location>
</feature>
<keyword evidence="17" id="KW-1185">Reference proteome</keyword>
<keyword evidence="9" id="KW-0443">Lipid metabolism</keyword>
<keyword evidence="10 15" id="KW-0472">Membrane</keyword>
<accession>A0ABD3MCP3</accession>
<dbReference type="Proteomes" id="UP001530293">
    <property type="component" value="Unassembled WGS sequence"/>
</dbReference>
<dbReference type="GO" id="GO:0006633">
    <property type="term" value="P:fatty acid biosynthetic process"/>
    <property type="evidence" value="ECO:0007669"/>
    <property type="project" value="UniProtKB-KW"/>
</dbReference>
<reference evidence="16 17" key="1">
    <citation type="submission" date="2024-10" db="EMBL/GenBank/DDBJ databases">
        <title>Updated reference genomes for cyclostephanoid diatoms.</title>
        <authorList>
            <person name="Roberts W.R."/>
            <person name="Alverson A.J."/>
        </authorList>
    </citation>
    <scope>NUCLEOTIDE SEQUENCE [LARGE SCALE GENOMIC DNA]</scope>
    <source>
        <strain evidence="16 17">AJA232-27</strain>
    </source>
</reference>
<dbReference type="PANTHER" id="PTHR11035:SF3">
    <property type="entry name" value="VERY-LONG-CHAIN (3R)-3-HYDROXYACYL-COA DEHYDRATASE"/>
    <property type="match status" value="1"/>
</dbReference>
<feature type="transmembrane region" description="Helical" evidence="15">
    <location>
        <begin position="808"/>
        <end position="827"/>
    </location>
</feature>
<dbReference type="AlphaFoldDB" id="A0ABD3MCP3"/>
<evidence type="ECO:0000256" key="7">
    <source>
        <dbReference type="ARBA" id="ARBA00022832"/>
    </source>
</evidence>
<feature type="compositionally biased region" description="Low complexity" evidence="14">
    <location>
        <begin position="1"/>
        <end position="14"/>
    </location>
</feature>
<organism evidence="16 17">
    <name type="scientific">Discostella pseudostelligera</name>
    <dbReference type="NCBI Taxonomy" id="259834"/>
    <lineage>
        <taxon>Eukaryota</taxon>
        <taxon>Sar</taxon>
        <taxon>Stramenopiles</taxon>
        <taxon>Ochrophyta</taxon>
        <taxon>Bacillariophyta</taxon>
        <taxon>Coscinodiscophyceae</taxon>
        <taxon>Thalassiosirophycidae</taxon>
        <taxon>Stephanodiscales</taxon>
        <taxon>Stephanodiscaceae</taxon>
        <taxon>Discostella</taxon>
    </lineage>
</organism>
<evidence type="ECO:0000256" key="11">
    <source>
        <dbReference type="ARBA" id="ARBA00023160"/>
    </source>
</evidence>
<comment type="similarity">
    <text evidence="3">Belongs to the very long-chain fatty acids dehydratase HACD family.</text>
</comment>
<keyword evidence="7" id="KW-0276">Fatty acid metabolism</keyword>
<dbReference type="EC" id="4.2.1.134" evidence="4"/>
<evidence type="ECO:0000256" key="13">
    <source>
        <dbReference type="ARBA" id="ARBA00036671"/>
    </source>
</evidence>
<protein>
    <recommendedName>
        <fullName evidence="4">very-long-chain (3R)-3-hydroxyacyl-CoA dehydratase</fullName>
        <ecNumber evidence="4">4.2.1.134</ecNumber>
    </recommendedName>
</protein>
<evidence type="ECO:0000256" key="8">
    <source>
        <dbReference type="ARBA" id="ARBA00022989"/>
    </source>
</evidence>
<evidence type="ECO:0000256" key="10">
    <source>
        <dbReference type="ARBA" id="ARBA00023136"/>
    </source>
</evidence>
<evidence type="ECO:0000256" key="4">
    <source>
        <dbReference type="ARBA" id="ARBA00013122"/>
    </source>
</evidence>
<keyword evidence="8 15" id="KW-1133">Transmembrane helix</keyword>
<evidence type="ECO:0000256" key="2">
    <source>
        <dbReference type="ARBA" id="ARBA00005194"/>
    </source>
</evidence>
<evidence type="ECO:0000256" key="6">
    <source>
        <dbReference type="ARBA" id="ARBA00022692"/>
    </source>
</evidence>
<name>A0ABD3MCP3_9STRA</name>
<keyword evidence="11" id="KW-0275">Fatty acid biosynthesis</keyword>
<keyword evidence="12" id="KW-0456">Lyase</keyword>
<feature type="transmembrane region" description="Helical" evidence="15">
    <location>
        <begin position="189"/>
        <end position="211"/>
    </location>
</feature>
<evidence type="ECO:0000256" key="1">
    <source>
        <dbReference type="ARBA" id="ARBA00004141"/>
    </source>
</evidence>
<feature type="transmembrane region" description="Helical" evidence="15">
    <location>
        <begin position="231"/>
        <end position="254"/>
    </location>
</feature>
<comment type="pathway">
    <text evidence="2">Lipid metabolism; fatty acid biosynthesis.</text>
</comment>
<evidence type="ECO:0000313" key="17">
    <source>
        <dbReference type="Proteomes" id="UP001530293"/>
    </source>
</evidence>
<evidence type="ECO:0000256" key="9">
    <source>
        <dbReference type="ARBA" id="ARBA00023098"/>
    </source>
</evidence>
<evidence type="ECO:0000313" key="16">
    <source>
        <dbReference type="EMBL" id="KAL3761870.1"/>
    </source>
</evidence>
<dbReference type="InterPro" id="IPR007482">
    <property type="entry name" value="Tyr_Pase-like_PTPLA"/>
</dbReference>
<evidence type="ECO:0000256" key="14">
    <source>
        <dbReference type="SAM" id="MobiDB-lite"/>
    </source>
</evidence>
<evidence type="ECO:0000256" key="15">
    <source>
        <dbReference type="SAM" id="Phobius"/>
    </source>
</evidence>
<evidence type="ECO:0000256" key="3">
    <source>
        <dbReference type="ARBA" id="ARBA00007811"/>
    </source>
</evidence>
<gene>
    <name evidence="16" type="ORF">ACHAWU_009035</name>
</gene>